<proteinExistence type="inferred from homology"/>
<dbReference type="SUPFAM" id="SSF48264">
    <property type="entry name" value="Cytochrome P450"/>
    <property type="match status" value="1"/>
</dbReference>
<dbReference type="InterPro" id="IPR015424">
    <property type="entry name" value="PyrdxlP-dep_Trfase"/>
</dbReference>
<dbReference type="PROSITE" id="PS00086">
    <property type="entry name" value="CYTOCHROME_P450"/>
    <property type="match status" value="1"/>
</dbReference>
<dbReference type="InterPro" id="IPR002401">
    <property type="entry name" value="Cyt_P450_E_grp-I"/>
</dbReference>
<dbReference type="PROSITE" id="PS00105">
    <property type="entry name" value="AA_TRANSFER_CLASS_1"/>
    <property type="match status" value="1"/>
</dbReference>
<dbReference type="SUPFAM" id="SSF53383">
    <property type="entry name" value="PLP-dependent transferases"/>
    <property type="match status" value="1"/>
</dbReference>
<dbReference type="CDD" id="cd00609">
    <property type="entry name" value="AAT_like"/>
    <property type="match status" value="1"/>
</dbReference>
<evidence type="ECO:0000256" key="6">
    <source>
        <dbReference type="ARBA" id="ARBA00023004"/>
    </source>
</evidence>
<feature type="transmembrane region" description="Helical" evidence="8">
    <location>
        <begin position="20"/>
        <end position="39"/>
    </location>
</feature>
<keyword evidence="3 7" id="KW-0349">Heme</keyword>
<dbReference type="InterPro" id="IPR017972">
    <property type="entry name" value="Cyt_P450_CS"/>
</dbReference>
<dbReference type="InterPro" id="IPR004838">
    <property type="entry name" value="NHTrfase_class1_PyrdxlP-BS"/>
</dbReference>
<evidence type="ECO:0000256" key="2">
    <source>
        <dbReference type="ARBA" id="ARBA00007441"/>
    </source>
</evidence>
<dbReference type="STRING" id="1081105.A0A167JKL4"/>
<dbReference type="InterPro" id="IPR036396">
    <property type="entry name" value="Cyt_P450_sf"/>
</dbReference>
<keyword evidence="6 7" id="KW-0408">Iron</keyword>
<evidence type="ECO:0000256" key="7">
    <source>
        <dbReference type="PIRSR" id="PIRSR602401-1"/>
    </source>
</evidence>
<dbReference type="Gene3D" id="3.90.1150.10">
    <property type="entry name" value="Aspartate Aminotransferase, domain 1"/>
    <property type="match status" value="1"/>
</dbReference>
<sequence length="946" mass="105768">MEGYADETVVGTENEAAKLRSLSTLSLVITLLFLCAWPINVRYRRLRNVPGPIHLKLSRFFLSLYDYSHNRNDQILKWHRQYGPIVCVAPNEVSVASLEATKVIYGTTHRWAKSNYFDSFKGFHRRSVFATKPYEEHRAKRRLISTFYQASSIYTAPDIEKHVQERSEAVFKQVRPGEALDFYSLSDWYGLDIITFLVLGPDQSSHSIEQACQEREIMMELKRLQFASVLQARYPKLFALVARVLGQLSSHMSYLSADKKLTSWCQQRISTAMKGPDLLSSHSLLRHLLQSHVRGSASDEPLDHQYIAAEILDNINAAEATVAVTATYLVWRLTLNPQWQKKIREELAVLPVQNHGSISFADINSRVPSLEACLREVYRLHPASSGRAERVVPDGGYVLSGCHLPGGTVVAASVLALHRDESVFPDPDYFCPERWLETDEETRNTRESRLIPFGYGGRICLGKALATMEIKVLMARLYLNYETFTTPQSNEGSMKQCSTHDAVPLGLECMIRFQRTTTNSAQTAQAHEHSVSIRHNIHHTTREAIPTFLTLLFRQSRYRTETTHTMHYRRMDIEKEAPEEVGLEIRYNLSESAISDQTLASLHVTLPSTTVLTYTEHKGSSKLRSLIAQASNVPIALGDILVTAGASTSLFIVMTALLGPDSHLVVTRPNYATNLEVPRSIGCDITFIDLEFESSFRLNVDQIAAAVRPGVTKLISICSPNNPTGAMCTASDVQALASLAREAGAYLLIDETYSDLIYASYPASEADNTGEETKSPGAPLGDQVITVSSMSKAYGVPGIRIGWLATTNAELQEAFLAAKEQISISGSVLDELIAEQILSRRGELLPRIIADLRRRRDRVAAWVAEESEWVDWVRPEAGAMCFIRIIKEPAGGVQAFYTRLVTQYGVYVGRGTWFESDDAFFRLGYGWPAWEDLEIGLGLLSKALRG</sequence>
<dbReference type="InterPro" id="IPR001128">
    <property type="entry name" value="Cyt_P450"/>
</dbReference>
<dbReference type="GO" id="GO:0030170">
    <property type="term" value="F:pyridoxal phosphate binding"/>
    <property type="evidence" value="ECO:0007669"/>
    <property type="project" value="InterPro"/>
</dbReference>
<dbReference type="GO" id="GO:0016705">
    <property type="term" value="F:oxidoreductase activity, acting on paired donors, with incorporation or reduction of molecular oxygen"/>
    <property type="evidence" value="ECO:0007669"/>
    <property type="project" value="InterPro"/>
</dbReference>
<protein>
    <submittedName>
        <fullName evidence="10">Benzoate 4-monooxygenase cytochrome P450</fullName>
    </submittedName>
</protein>
<evidence type="ECO:0000256" key="3">
    <source>
        <dbReference type="ARBA" id="ARBA00022617"/>
    </source>
</evidence>
<evidence type="ECO:0000313" key="11">
    <source>
        <dbReference type="Proteomes" id="UP000243498"/>
    </source>
</evidence>
<evidence type="ECO:0000256" key="8">
    <source>
        <dbReference type="SAM" id="Phobius"/>
    </source>
</evidence>
<evidence type="ECO:0000256" key="4">
    <source>
        <dbReference type="ARBA" id="ARBA00022723"/>
    </source>
</evidence>
<dbReference type="EMBL" id="AZHC01000002">
    <property type="protein sequence ID" value="OAA50421.1"/>
    <property type="molecule type" value="Genomic_DNA"/>
</dbReference>
<dbReference type="InterPro" id="IPR050121">
    <property type="entry name" value="Cytochrome_P450_monoxygenase"/>
</dbReference>
<organism evidence="10 11">
    <name type="scientific">Metarhizium rileyi (strain RCEF 4871)</name>
    <name type="common">Nomuraea rileyi</name>
    <dbReference type="NCBI Taxonomy" id="1649241"/>
    <lineage>
        <taxon>Eukaryota</taxon>
        <taxon>Fungi</taxon>
        <taxon>Dikarya</taxon>
        <taxon>Ascomycota</taxon>
        <taxon>Pezizomycotina</taxon>
        <taxon>Sordariomycetes</taxon>
        <taxon>Hypocreomycetidae</taxon>
        <taxon>Hypocreales</taxon>
        <taxon>Clavicipitaceae</taxon>
        <taxon>Metarhizium</taxon>
    </lineage>
</organism>
<reference evidence="10 11" key="1">
    <citation type="journal article" date="2016" name="Genome Biol. Evol.">
        <title>Divergent and convergent evolution of fungal pathogenicity.</title>
        <authorList>
            <person name="Shang Y."/>
            <person name="Xiao G."/>
            <person name="Zheng P."/>
            <person name="Cen K."/>
            <person name="Zhan S."/>
            <person name="Wang C."/>
        </authorList>
    </citation>
    <scope>NUCLEOTIDE SEQUENCE [LARGE SCALE GENOMIC DNA]</scope>
    <source>
        <strain evidence="10 11">RCEF 4871</strain>
    </source>
</reference>
<evidence type="ECO:0000256" key="5">
    <source>
        <dbReference type="ARBA" id="ARBA00022898"/>
    </source>
</evidence>
<dbReference type="Gene3D" id="3.40.640.10">
    <property type="entry name" value="Type I PLP-dependent aspartate aminotransferase-like (Major domain)"/>
    <property type="match status" value="1"/>
</dbReference>
<keyword evidence="8" id="KW-1133">Transmembrane helix</keyword>
<evidence type="ECO:0000256" key="1">
    <source>
        <dbReference type="ARBA" id="ARBA00001971"/>
    </source>
</evidence>
<dbReference type="AlphaFoldDB" id="A0A167JKL4"/>
<dbReference type="InterPro" id="IPR004839">
    <property type="entry name" value="Aminotransferase_I/II_large"/>
</dbReference>
<dbReference type="Proteomes" id="UP000243498">
    <property type="component" value="Unassembled WGS sequence"/>
</dbReference>
<evidence type="ECO:0000313" key="10">
    <source>
        <dbReference type="EMBL" id="OAA50421.1"/>
    </source>
</evidence>
<dbReference type="OrthoDB" id="1470350at2759"/>
<feature type="binding site" description="axial binding residue" evidence="7">
    <location>
        <position position="460"/>
    </location>
    <ligand>
        <name>heme</name>
        <dbReference type="ChEBI" id="CHEBI:30413"/>
    </ligand>
    <ligandPart>
        <name>Fe</name>
        <dbReference type="ChEBI" id="CHEBI:18248"/>
    </ligandPart>
</feature>
<dbReference type="PANTHER" id="PTHR24305:SF218">
    <property type="entry name" value="P450, PUTATIVE (EUROFUNG)-RELATED"/>
    <property type="match status" value="1"/>
</dbReference>
<comment type="caution">
    <text evidence="10">The sequence shown here is derived from an EMBL/GenBank/DDBJ whole genome shotgun (WGS) entry which is preliminary data.</text>
</comment>
<dbReference type="Pfam" id="PF00067">
    <property type="entry name" value="p450"/>
    <property type="match status" value="1"/>
</dbReference>
<keyword evidence="4 7" id="KW-0479">Metal-binding</keyword>
<dbReference type="PRINTS" id="PR00385">
    <property type="entry name" value="P450"/>
</dbReference>
<feature type="domain" description="Aminotransferase class I/classII large" evidence="9">
    <location>
        <begin position="608"/>
        <end position="925"/>
    </location>
</feature>
<dbReference type="GO" id="GO:0020037">
    <property type="term" value="F:heme binding"/>
    <property type="evidence" value="ECO:0007669"/>
    <property type="project" value="InterPro"/>
</dbReference>
<dbReference type="GO" id="GO:0004497">
    <property type="term" value="F:monooxygenase activity"/>
    <property type="evidence" value="ECO:0007669"/>
    <property type="project" value="InterPro"/>
</dbReference>
<dbReference type="GO" id="GO:0005506">
    <property type="term" value="F:iron ion binding"/>
    <property type="evidence" value="ECO:0007669"/>
    <property type="project" value="InterPro"/>
</dbReference>
<dbReference type="Gene3D" id="1.10.630.10">
    <property type="entry name" value="Cytochrome P450"/>
    <property type="match status" value="1"/>
</dbReference>
<evidence type="ECO:0000259" key="9">
    <source>
        <dbReference type="Pfam" id="PF00155"/>
    </source>
</evidence>
<comment type="similarity">
    <text evidence="2">Belongs to the class-I pyridoxal-phosphate-dependent aminotransferase family.</text>
</comment>
<dbReference type="Pfam" id="PF00155">
    <property type="entry name" value="Aminotran_1_2"/>
    <property type="match status" value="1"/>
</dbReference>
<keyword evidence="8" id="KW-0812">Transmembrane</keyword>
<dbReference type="PANTHER" id="PTHR24305">
    <property type="entry name" value="CYTOCHROME P450"/>
    <property type="match status" value="1"/>
</dbReference>
<keyword evidence="5" id="KW-0663">Pyridoxal phosphate</keyword>
<keyword evidence="11" id="KW-1185">Reference proteome</keyword>
<keyword evidence="8" id="KW-0472">Membrane</keyword>
<dbReference type="InterPro" id="IPR015421">
    <property type="entry name" value="PyrdxlP-dep_Trfase_major"/>
</dbReference>
<name>A0A167JKL4_METRR</name>
<dbReference type="PRINTS" id="PR00463">
    <property type="entry name" value="EP450I"/>
</dbReference>
<gene>
    <name evidence="10" type="ORF">NOR_00871</name>
</gene>
<comment type="cofactor">
    <cofactor evidence="1 7">
        <name>heme</name>
        <dbReference type="ChEBI" id="CHEBI:30413"/>
    </cofactor>
</comment>
<accession>A0A167JKL4</accession>
<dbReference type="InterPro" id="IPR015422">
    <property type="entry name" value="PyrdxlP-dep_Trfase_small"/>
</dbReference>